<evidence type="ECO:0000256" key="6">
    <source>
        <dbReference type="ARBA" id="ARBA00022500"/>
    </source>
</evidence>
<dbReference type="OrthoDB" id="1767518at2"/>
<evidence type="ECO:0000256" key="5">
    <source>
        <dbReference type="ARBA" id="ARBA00022475"/>
    </source>
</evidence>
<dbReference type="GO" id="GO:0071973">
    <property type="term" value="P:bacterial-type flagellum-dependent cell motility"/>
    <property type="evidence" value="ECO:0007669"/>
    <property type="project" value="InterPro"/>
</dbReference>
<reference evidence="12 13" key="1">
    <citation type="submission" date="2019-03" db="EMBL/GenBank/DDBJ databases">
        <title>Genomic Encyclopedia of Type Strains, Phase IV (KMG-IV): sequencing the most valuable type-strain genomes for metagenomic binning, comparative biology and taxonomic classification.</title>
        <authorList>
            <person name="Goeker M."/>
        </authorList>
    </citation>
    <scope>NUCLEOTIDE SEQUENCE [LARGE SCALE GENOMIC DNA]</scope>
    <source>
        <strain evidence="12 13">DSM 24629</strain>
    </source>
</reference>
<keyword evidence="8" id="KW-0653">Protein transport</keyword>
<evidence type="ECO:0000313" key="13">
    <source>
        <dbReference type="Proteomes" id="UP000294902"/>
    </source>
</evidence>
<dbReference type="AlphaFoldDB" id="A0A4R3MN49"/>
<evidence type="ECO:0000256" key="11">
    <source>
        <dbReference type="SAM" id="Coils"/>
    </source>
</evidence>
<evidence type="ECO:0000313" key="12">
    <source>
        <dbReference type="EMBL" id="TCT16423.1"/>
    </source>
</evidence>
<evidence type="ECO:0000256" key="2">
    <source>
        <dbReference type="ARBA" id="ARBA00010004"/>
    </source>
</evidence>
<keyword evidence="9" id="KW-0472">Membrane</keyword>
<keyword evidence="12" id="KW-0282">Flagellum</keyword>
<evidence type="ECO:0000256" key="8">
    <source>
        <dbReference type="ARBA" id="ARBA00022927"/>
    </source>
</evidence>
<evidence type="ECO:0000256" key="4">
    <source>
        <dbReference type="ARBA" id="ARBA00022448"/>
    </source>
</evidence>
<keyword evidence="10" id="KW-1006">Bacterial flagellum protein export</keyword>
<dbReference type="Pfam" id="PF02050">
    <property type="entry name" value="FliJ"/>
    <property type="match status" value="1"/>
</dbReference>
<dbReference type="GO" id="GO:0005886">
    <property type="term" value="C:plasma membrane"/>
    <property type="evidence" value="ECO:0007669"/>
    <property type="project" value="UniProtKB-SubCell"/>
</dbReference>
<dbReference type="InterPro" id="IPR053716">
    <property type="entry name" value="Flag_assembly_chemotaxis_eff"/>
</dbReference>
<sequence length="151" mass="18313">MSKFKYKFQNILEIKHKIEDQKKLSYFNAVQAHSSQLDELYRMYDKKDDYENNLKTNVKRVVTAKNLRDYYNGLERIVEFCKEEESKLAELEQKLEITRIDMNTAVIDRKTYEKLKEKDFERFLEDEKLKENKIVDELISYKYFKPQKTGG</sequence>
<evidence type="ECO:0000256" key="3">
    <source>
        <dbReference type="ARBA" id="ARBA00020392"/>
    </source>
</evidence>
<name>A0A4R3MN49_9FIRM</name>
<accession>A0A4R3MN49</accession>
<keyword evidence="12" id="KW-0969">Cilium</keyword>
<keyword evidence="7" id="KW-1005">Bacterial flagellum biogenesis</keyword>
<comment type="caution">
    <text evidence="12">The sequence shown here is derived from an EMBL/GenBank/DDBJ whole genome shotgun (WGS) entry which is preliminary data.</text>
</comment>
<organism evidence="12 13">
    <name type="scientific">Natranaerovirga pectinivora</name>
    <dbReference type="NCBI Taxonomy" id="682400"/>
    <lineage>
        <taxon>Bacteria</taxon>
        <taxon>Bacillati</taxon>
        <taxon>Bacillota</taxon>
        <taxon>Clostridia</taxon>
        <taxon>Lachnospirales</taxon>
        <taxon>Natranaerovirgaceae</taxon>
        <taxon>Natranaerovirga</taxon>
    </lineage>
</organism>
<protein>
    <recommendedName>
        <fullName evidence="3">Flagellar FliJ protein</fullName>
    </recommendedName>
</protein>
<comment type="subcellular location">
    <subcellularLocation>
        <location evidence="1">Cell membrane</location>
        <topology evidence="1">Peripheral membrane protein</topology>
        <orientation evidence="1">Cytoplasmic side</orientation>
    </subcellularLocation>
</comment>
<dbReference type="Gene3D" id="1.10.287.1700">
    <property type="match status" value="1"/>
</dbReference>
<evidence type="ECO:0000256" key="7">
    <source>
        <dbReference type="ARBA" id="ARBA00022795"/>
    </source>
</evidence>
<comment type="similarity">
    <text evidence="2">Belongs to the FliJ family.</text>
</comment>
<keyword evidence="5" id="KW-1003">Cell membrane</keyword>
<dbReference type="GO" id="GO:0015031">
    <property type="term" value="P:protein transport"/>
    <property type="evidence" value="ECO:0007669"/>
    <property type="project" value="UniProtKB-KW"/>
</dbReference>
<dbReference type="EMBL" id="SMAL01000002">
    <property type="protein sequence ID" value="TCT16423.1"/>
    <property type="molecule type" value="Genomic_DNA"/>
</dbReference>
<dbReference type="InterPro" id="IPR012823">
    <property type="entry name" value="Flagell_FliJ"/>
</dbReference>
<feature type="coiled-coil region" evidence="11">
    <location>
        <begin position="74"/>
        <end position="101"/>
    </location>
</feature>
<evidence type="ECO:0000256" key="10">
    <source>
        <dbReference type="ARBA" id="ARBA00023225"/>
    </source>
</evidence>
<dbReference type="NCBIfam" id="TIGR02473">
    <property type="entry name" value="flagell_FliJ"/>
    <property type="match status" value="1"/>
</dbReference>
<keyword evidence="13" id="KW-1185">Reference proteome</keyword>
<keyword evidence="11" id="KW-0175">Coiled coil</keyword>
<dbReference type="GO" id="GO:0044781">
    <property type="term" value="P:bacterial-type flagellum organization"/>
    <property type="evidence" value="ECO:0007669"/>
    <property type="project" value="UniProtKB-KW"/>
</dbReference>
<proteinExistence type="inferred from homology"/>
<dbReference type="Proteomes" id="UP000294902">
    <property type="component" value="Unassembled WGS sequence"/>
</dbReference>
<evidence type="ECO:0000256" key="9">
    <source>
        <dbReference type="ARBA" id="ARBA00023136"/>
    </source>
</evidence>
<keyword evidence="6" id="KW-0145">Chemotaxis</keyword>
<dbReference type="GO" id="GO:0009288">
    <property type="term" value="C:bacterial-type flagellum"/>
    <property type="evidence" value="ECO:0007669"/>
    <property type="project" value="InterPro"/>
</dbReference>
<gene>
    <name evidence="12" type="ORF">EDC18_102442</name>
</gene>
<keyword evidence="12" id="KW-0966">Cell projection</keyword>
<dbReference type="GO" id="GO:0006935">
    <property type="term" value="P:chemotaxis"/>
    <property type="evidence" value="ECO:0007669"/>
    <property type="project" value="UniProtKB-KW"/>
</dbReference>
<keyword evidence="4" id="KW-0813">Transport</keyword>
<dbReference type="RefSeq" id="WP_132250809.1">
    <property type="nucleotide sequence ID" value="NZ_SMAL01000002.1"/>
</dbReference>
<evidence type="ECO:0000256" key="1">
    <source>
        <dbReference type="ARBA" id="ARBA00004413"/>
    </source>
</evidence>